<dbReference type="SUPFAM" id="SSF102712">
    <property type="entry name" value="JAB1/MPN domain"/>
    <property type="match status" value="1"/>
</dbReference>
<evidence type="ECO:0000256" key="2">
    <source>
        <dbReference type="ARBA" id="ARBA00022723"/>
    </source>
</evidence>
<evidence type="ECO:0000256" key="5">
    <source>
        <dbReference type="ARBA" id="ARBA00023049"/>
    </source>
</evidence>
<dbReference type="PANTHER" id="PTHR34858:SF1">
    <property type="entry name" value="CYSO-CYSTEINE PEPTIDASE"/>
    <property type="match status" value="1"/>
</dbReference>
<dbReference type="GO" id="GO:0006508">
    <property type="term" value="P:proteolysis"/>
    <property type="evidence" value="ECO:0007669"/>
    <property type="project" value="UniProtKB-KW"/>
</dbReference>
<dbReference type="Gene3D" id="3.40.140.10">
    <property type="entry name" value="Cytidine Deaminase, domain 2"/>
    <property type="match status" value="1"/>
</dbReference>
<dbReference type="Proteomes" id="UP000033163">
    <property type="component" value="Chromosome I"/>
</dbReference>
<dbReference type="SMART" id="SM00232">
    <property type="entry name" value="JAB_MPN"/>
    <property type="match status" value="1"/>
</dbReference>
<proteinExistence type="predicted"/>
<dbReference type="RefSeq" id="WP_020428926.1">
    <property type="nucleotide sequence ID" value="NZ_AGBD01000736.1"/>
</dbReference>
<dbReference type="Pfam" id="PF14464">
    <property type="entry name" value="Prok-JAB"/>
    <property type="match status" value="1"/>
</dbReference>
<keyword evidence="4" id="KW-0862">Zinc</keyword>
<evidence type="ECO:0000313" key="8">
    <source>
        <dbReference type="Proteomes" id="UP000033163"/>
    </source>
</evidence>
<dbReference type="PATRIC" id="fig|1073571.4.peg.2735"/>
<evidence type="ECO:0000313" key="7">
    <source>
        <dbReference type="EMBL" id="CQR54970.1"/>
    </source>
</evidence>
<dbReference type="InterPro" id="IPR037518">
    <property type="entry name" value="MPN"/>
</dbReference>
<dbReference type="GO" id="GO:0008270">
    <property type="term" value="F:zinc ion binding"/>
    <property type="evidence" value="ECO:0007669"/>
    <property type="project" value="TreeGrafter"/>
</dbReference>
<dbReference type="InterPro" id="IPR028090">
    <property type="entry name" value="JAB_dom_prok"/>
</dbReference>
<dbReference type="KEGG" id="pri:PRIO_2565"/>
<reference evidence="8" key="1">
    <citation type="submission" date="2015-03" db="EMBL/GenBank/DDBJ databases">
        <authorList>
            <person name="Wibberg D."/>
        </authorList>
    </citation>
    <scope>NUCLEOTIDE SEQUENCE [LARGE SCALE GENOMIC DNA]</scope>
</reference>
<evidence type="ECO:0000256" key="3">
    <source>
        <dbReference type="ARBA" id="ARBA00022801"/>
    </source>
</evidence>
<dbReference type="InterPro" id="IPR000555">
    <property type="entry name" value="JAMM/MPN+_dom"/>
</dbReference>
<dbReference type="InterPro" id="IPR051929">
    <property type="entry name" value="VirAsm_ModProt"/>
</dbReference>
<name>A0A0E4CW79_9BACL</name>
<dbReference type="CDD" id="cd08070">
    <property type="entry name" value="MPN_like"/>
    <property type="match status" value="1"/>
</dbReference>
<keyword evidence="3" id="KW-0378">Hydrolase</keyword>
<dbReference type="HOGENOM" id="CLU_1667667_0_0_9"/>
<evidence type="ECO:0000256" key="1">
    <source>
        <dbReference type="ARBA" id="ARBA00022670"/>
    </source>
</evidence>
<dbReference type="STRING" id="483937.AMQ84_14060"/>
<dbReference type="GO" id="GO:0008235">
    <property type="term" value="F:metalloexopeptidase activity"/>
    <property type="evidence" value="ECO:0007669"/>
    <property type="project" value="TreeGrafter"/>
</dbReference>
<dbReference type="PANTHER" id="PTHR34858">
    <property type="entry name" value="CYSO-CYSTEINE PEPTIDASE"/>
    <property type="match status" value="1"/>
</dbReference>
<dbReference type="EMBL" id="LN831776">
    <property type="protein sequence ID" value="CQR54970.1"/>
    <property type="molecule type" value="Genomic_DNA"/>
</dbReference>
<evidence type="ECO:0000256" key="4">
    <source>
        <dbReference type="ARBA" id="ARBA00022833"/>
    </source>
</evidence>
<keyword evidence="2" id="KW-0479">Metal-binding</keyword>
<feature type="domain" description="MPN" evidence="6">
    <location>
        <begin position="11"/>
        <end position="154"/>
    </location>
</feature>
<sequence>MTAFQGNLQPIKLNASVQQALGKHMLTCYPHEACGVLLGAAAAGGMRIDRYLPMRNVAPDPLHAFVPDPQEWVAALYLKPAPVGIFHSHPHTAPWPSSADIRGLSSLGAEFQVYLIGSPGLSSSAPRLNGFLIGRHLDANGKPSCTLLQSTLTLC</sequence>
<evidence type="ECO:0000259" key="6">
    <source>
        <dbReference type="PROSITE" id="PS50249"/>
    </source>
</evidence>
<keyword evidence="1" id="KW-0645">Protease</keyword>
<keyword evidence="5" id="KW-0482">Metalloprotease</keyword>
<dbReference type="PROSITE" id="PS50249">
    <property type="entry name" value="MPN"/>
    <property type="match status" value="1"/>
</dbReference>
<organism evidence="7 8">
    <name type="scientific">Paenibacillus riograndensis SBR5</name>
    <dbReference type="NCBI Taxonomy" id="1073571"/>
    <lineage>
        <taxon>Bacteria</taxon>
        <taxon>Bacillati</taxon>
        <taxon>Bacillota</taxon>
        <taxon>Bacilli</taxon>
        <taxon>Bacillales</taxon>
        <taxon>Paenibacillaceae</taxon>
        <taxon>Paenibacillus</taxon>
        <taxon>Paenibacillus sonchi group</taxon>
    </lineage>
</organism>
<accession>A0A0E4CW79</accession>
<dbReference type="AlphaFoldDB" id="A0A0E4CW79"/>
<gene>
    <name evidence="7" type="ORF">PRIO_2565</name>
</gene>
<protein>
    <recommendedName>
        <fullName evidence="6">MPN domain-containing protein</fullName>
    </recommendedName>
</protein>